<proteinExistence type="predicted"/>
<name>A0A381QU99_9ZZZZ</name>
<dbReference type="EMBL" id="UINC01001528">
    <property type="protein sequence ID" value="SUZ82945.1"/>
    <property type="molecule type" value="Genomic_DNA"/>
</dbReference>
<accession>A0A381QU99</accession>
<gene>
    <name evidence="1" type="ORF">METZ01_LOCUS35799</name>
</gene>
<organism evidence="1">
    <name type="scientific">marine metagenome</name>
    <dbReference type="NCBI Taxonomy" id="408172"/>
    <lineage>
        <taxon>unclassified sequences</taxon>
        <taxon>metagenomes</taxon>
        <taxon>ecological metagenomes</taxon>
    </lineage>
</organism>
<evidence type="ECO:0008006" key="2">
    <source>
        <dbReference type="Google" id="ProtNLM"/>
    </source>
</evidence>
<sequence length="185" mass="20683">MLFTIGNAQMKRGLGFMFGSRGGGFIYSGQWQVKPDLFTGFETRLYDIKNDEELPVYNYYTGQYQNVGDQALFMVPVFATVKWLPFEGKIANNFSPFVALKLGPVLAVDGKEEFQKWSKRWGKASTMATYGGQIVFGILFLQRGGSSISPSIGYEFLPMGSEVDGRNNYSGAAINITFNMSPKRR</sequence>
<reference evidence="1" key="1">
    <citation type="submission" date="2018-05" db="EMBL/GenBank/DDBJ databases">
        <authorList>
            <person name="Lanie J.A."/>
            <person name="Ng W.-L."/>
            <person name="Kazmierczak K.M."/>
            <person name="Andrzejewski T.M."/>
            <person name="Davidsen T.M."/>
            <person name="Wayne K.J."/>
            <person name="Tettelin H."/>
            <person name="Glass J.I."/>
            <person name="Rusch D."/>
            <person name="Podicherti R."/>
            <person name="Tsui H.-C.T."/>
            <person name="Winkler M.E."/>
        </authorList>
    </citation>
    <scope>NUCLEOTIDE SEQUENCE</scope>
</reference>
<dbReference type="AlphaFoldDB" id="A0A381QU99"/>
<evidence type="ECO:0000313" key="1">
    <source>
        <dbReference type="EMBL" id="SUZ82945.1"/>
    </source>
</evidence>
<protein>
    <recommendedName>
        <fullName evidence="2">Outer membrane protein beta-barrel domain-containing protein</fullName>
    </recommendedName>
</protein>